<organism evidence="1">
    <name type="scientific">Oryza brachyantha</name>
    <name type="common">malo sina</name>
    <dbReference type="NCBI Taxonomy" id="4533"/>
    <lineage>
        <taxon>Eukaryota</taxon>
        <taxon>Viridiplantae</taxon>
        <taxon>Streptophyta</taxon>
        <taxon>Embryophyta</taxon>
        <taxon>Tracheophyta</taxon>
        <taxon>Spermatophyta</taxon>
        <taxon>Magnoliopsida</taxon>
        <taxon>Liliopsida</taxon>
        <taxon>Poales</taxon>
        <taxon>Poaceae</taxon>
        <taxon>BOP clade</taxon>
        <taxon>Oryzoideae</taxon>
        <taxon>Oryzeae</taxon>
        <taxon>Oryzinae</taxon>
        <taxon>Oryza</taxon>
    </lineage>
</organism>
<name>J3N787_ORYBR</name>
<reference evidence="1" key="2">
    <citation type="submission" date="2013-04" db="UniProtKB">
        <authorList>
            <consortium name="EnsemblPlants"/>
        </authorList>
    </citation>
    <scope>IDENTIFICATION</scope>
</reference>
<sequence length="110" mass="12215">MEPERSSPREVRAEMARCFDLVGRLGRGAVYLGSSRVPATHPCYLQATELAREAGVVPARSRAAAAYDCRGSCCRPRLRVRRRLHRLHRQAAGFARRCCLLPLAGIRRGG</sequence>
<dbReference type="Gramene" id="OB11G16730.1">
    <property type="protein sequence ID" value="OB11G16730.1"/>
    <property type="gene ID" value="OB11G16730"/>
</dbReference>
<dbReference type="EnsemblPlants" id="OB11G16730.1">
    <property type="protein sequence ID" value="OB11G16730.1"/>
    <property type="gene ID" value="OB11G16730"/>
</dbReference>
<accession>J3N787</accession>
<protein>
    <submittedName>
        <fullName evidence="1">Uncharacterized protein</fullName>
    </submittedName>
</protein>
<dbReference type="HOGENOM" id="CLU_2174873_0_0_1"/>
<keyword evidence="2" id="KW-1185">Reference proteome</keyword>
<reference evidence="1" key="1">
    <citation type="journal article" date="2013" name="Nat. Commun.">
        <title>Whole-genome sequencing of Oryza brachyantha reveals mechanisms underlying Oryza genome evolution.</title>
        <authorList>
            <person name="Chen J."/>
            <person name="Huang Q."/>
            <person name="Gao D."/>
            <person name="Wang J."/>
            <person name="Lang Y."/>
            <person name="Liu T."/>
            <person name="Li B."/>
            <person name="Bai Z."/>
            <person name="Luis Goicoechea J."/>
            <person name="Liang C."/>
            <person name="Chen C."/>
            <person name="Zhang W."/>
            <person name="Sun S."/>
            <person name="Liao Y."/>
            <person name="Zhang X."/>
            <person name="Yang L."/>
            <person name="Song C."/>
            <person name="Wang M."/>
            <person name="Shi J."/>
            <person name="Liu G."/>
            <person name="Liu J."/>
            <person name="Zhou H."/>
            <person name="Zhou W."/>
            <person name="Yu Q."/>
            <person name="An N."/>
            <person name="Chen Y."/>
            <person name="Cai Q."/>
            <person name="Wang B."/>
            <person name="Liu B."/>
            <person name="Min J."/>
            <person name="Huang Y."/>
            <person name="Wu H."/>
            <person name="Li Z."/>
            <person name="Zhang Y."/>
            <person name="Yin Y."/>
            <person name="Song W."/>
            <person name="Jiang J."/>
            <person name="Jackson S.A."/>
            <person name="Wing R.A."/>
            <person name="Wang J."/>
            <person name="Chen M."/>
        </authorList>
    </citation>
    <scope>NUCLEOTIDE SEQUENCE [LARGE SCALE GENOMIC DNA]</scope>
    <source>
        <strain evidence="1">cv. IRGC 101232</strain>
    </source>
</reference>
<proteinExistence type="predicted"/>
<evidence type="ECO:0000313" key="1">
    <source>
        <dbReference type="EnsemblPlants" id="OB11G16730.1"/>
    </source>
</evidence>
<dbReference type="AlphaFoldDB" id="J3N787"/>
<evidence type="ECO:0000313" key="2">
    <source>
        <dbReference type="Proteomes" id="UP000006038"/>
    </source>
</evidence>
<dbReference type="Proteomes" id="UP000006038">
    <property type="component" value="Chromosome 11"/>
</dbReference>